<evidence type="ECO:0000256" key="5">
    <source>
        <dbReference type="ARBA" id="ARBA00022722"/>
    </source>
</evidence>
<evidence type="ECO:0000256" key="4">
    <source>
        <dbReference type="ARBA" id="ARBA00022695"/>
    </source>
</evidence>
<dbReference type="Gene3D" id="3.10.10.10">
    <property type="entry name" value="HIV Type 1 Reverse Transcriptase, subunit A, domain 1"/>
    <property type="match status" value="1"/>
</dbReference>
<dbReference type="GO" id="GO:0006508">
    <property type="term" value="P:proteolysis"/>
    <property type="evidence" value="ECO:0007669"/>
    <property type="project" value="UniProtKB-KW"/>
</dbReference>
<evidence type="ECO:0000256" key="2">
    <source>
        <dbReference type="ARBA" id="ARBA00022670"/>
    </source>
</evidence>
<dbReference type="Pfam" id="PF17917">
    <property type="entry name" value="RT_RNaseH"/>
    <property type="match status" value="1"/>
</dbReference>
<evidence type="ECO:0000313" key="13">
    <source>
        <dbReference type="EMBL" id="CAK1598125.1"/>
    </source>
</evidence>
<dbReference type="Gene3D" id="3.30.420.10">
    <property type="entry name" value="Ribonuclease H-like superfamily/Ribonuclease H"/>
    <property type="match status" value="2"/>
</dbReference>
<dbReference type="Pfam" id="PF00665">
    <property type="entry name" value="rve"/>
    <property type="match status" value="2"/>
</dbReference>
<dbReference type="GO" id="GO:0004190">
    <property type="term" value="F:aspartic-type endopeptidase activity"/>
    <property type="evidence" value="ECO:0007669"/>
    <property type="project" value="InterPro"/>
</dbReference>
<dbReference type="Gene3D" id="3.10.20.370">
    <property type="match status" value="1"/>
</dbReference>
<keyword evidence="6" id="KW-0255">Endonuclease</keyword>
<dbReference type="InterPro" id="IPR000477">
    <property type="entry name" value="RT_dom"/>
</dbReference>
<dbReference type="SUPFAM" id="SSF53098">
    <property type="entry name" value="Ribonuclease H-like"/>
    <property type="match status" value="2"/>
</dbReference>
<organism evidence="13 14">
    <name type="scientific">Parnassius mnemosyne</name>
    <name type="common">clouded apollo</name>
    <dbReference type="NCBI Taxonomy" id="213953"/>
    <lineage>
        <taxon>Eukaryota</taxon>
        <taxon>Metazoa</taxon>
        <taxon>Ecdysozoa</taxon>
        <taxon>Arthropoda</taxon>
        <taxon>Hexapoda</taxon>
        <taxon>Insecta</taxon>
        <taxon>Pterygota</taxon>
        <taxon>Neoptera</taxon>
        <taxon>Endopterygota</taxon>
        <taxon>Lepidoptera</taxon>
        <taxon>Glossata</taxon>
        <taxon>Ditrysia</taxon>
        <taxon>Papilionoidea</taxon>
        <taxon>Papilionidae</taxon>
        <taxon>Parnassiinae</taxon>
        <taxon>Parnassini</taxon>
        <taxon>Parnassius</taxon>
        <taxon>Driopa</taxon>
    </lineage>
</organism>
<dbReference type="FunFam" id="3.30.420.10:FF:000032">
    <property type="entry name" value="Retrovirus-related Pol polyprotein from transposon 297-like Protein"/>
    <property type="match status" value="2"/>
</dbReference>
<proteinExistence type="predicted"/>
<dbReference type="GO" id="GO:0004519">
    <property type="term" value="F:endonuclease activity"/>
    <property type="evidence" value="ECO:0007669"/>
    <property type="project" value="UniProtKB-KW"/>
</dbReference>
<comment type="caution">
    <text evidence="13">The sequence shown here is derived from an EMBL/GenBank/DDBJ whole genome shotgun (WGS) entry which is preliminary data.</text>
</comment>
<evidence type="ECO:0000259" key="12">
    <source>
        <dbReference type="PROSITE" id="PS50994"/>
    </source>
</evidence>
<dbReference type="Pfam" id="PF00078">
    <property type="entry name" value="RVT_1"/>
    <property type="match status" value="1"/>
</dbReference>
<dbReference type="PROSITE" id="PS00141">
    <property type="entry name" value="ASP_PROTEASE"/>
    <property type="match status" value="1"/>
</dbReference>
<dbReference type="GO" id="GO:0042575">
    <property type="term" value="C:DNA polymerase complex"/>
    <property type="evidence" value="ECO:0007669"/>
    <property type="project" value="UniProtKB-ARBA"/>
</dbReference>
<dbReference type="FunFam" id="3.10.10.10:FF:000007">
    <property type="entry name" value="Retrovirus-related Pol polyprotein from transposon 17.6-like Protein"/>
    <property type="match status" value="1"/>
</dbReference>
<accession>A0AAV1LTF1</accession>
<dbReference type="PANTHER" id="PTHR37984">
    <property type="entry name" value="PROTEIN CBG26694"/>
    <property type="match status" value="1"/>
</dbReference>
<evidence type="ECO:0000256" key="3">
    <source>
        <dbReference type="ARBA" id="ARBA00022679"/>
    </source>
</evidence>
<dbReference type="FunFam" id="3.10.20.370:FF:000001">
    <property type="entry name" value="Retrovirus-related Pol polyprotein from transposon 17.6-like protein"/>
    <property type="match status" value="1"/>
</dbReference>
<dbReference type="GO" id="GO:0003676">
    <property type="term" value="F:nucleic acid binding"/>
    <property type="evidence" value="ECO:0007669"/>
    <property type="project" value="InterPro"/>
</dbReference>
<dbReference type="CDD" id="cd09274">
    <property type="entry name" value="RNase_HI_RT_Ty3"/>
    <property type="match status" value="1"/>
</dbReference>
<keyword evidence="9" id="KW-0175">Coiled coil</keyword>
<evidence type="ECO:0000256" key="1">
    <source>
        <dbReference type="ARBA" id="ARBA00012493"/>
    </source>
</evidence>
<dbReference type="Pfam" id="PF17921">
    <property type="entry name" value="Integrase_H2C2"/>
    <property type="match status" value="1"/>
</dbReference>
<keyword evidence="3" id="KW-0808">Transferase</keyword>
<keyword evidence="5" id="KW-0540">Nuclease</keyword>
<keyword evidence="8" id="KW-0695">RNA-directed DNA polymerase</keyword>
<evidence type="ECO:0000256" key="10">
    <source>
        <dbReference type="SAM" id="MobiDB-lite"/>
    </source>
</evidence>
<name>A0AAV1LTF1_9NEOP</name>
<protein>
    <recommendedName>
        <fullName evidence="1">RNA-directed DNA polymerase</fullName>
        <ecNumber evidence="1">2.7.7.49</ecNumber>
    </recommendedName>
</protein>
<evidence type="ECO:0000259" key="11">
    <source>
        <dbReference type="PROSITE" id="PS50878"/>
    </source>
</evidence>
<dbReference type="EC" id="2.7.7.49" evidence="1"/>
<evidence type="ECO:0000256" key="8">
    <source>
        <dbReference type="ARBA" id="ARBA00022918"/>
    </source>
</evidence>
<reference evidence="13 14" key="1">
    <citation type="submission" date="2023-11" db="EMBL/GenBank/DDBJ databases">
        <authorList>
            <person name="Hedman E."/>
            <person name="Englund M."/>
            <person name="Stromberg M."/>
            <person name="Nyberg Akerstrom W."/>
            <person name="Nylinder S."/>
            <person name="Jareborg N."/>
            <person name="Kallberg Y."/>
            <person name="Kronander E."/>
        </authorList>
    </citation>
    <scope>NUCLEOTIDE SEQUENCE [LARGE SCALE GENOMIC DNA]</scope>
</reference>
<dbReference type="Gene3D" id="1.10.340.70">
    <property type="match status" value="1"/>
</dbReference>
<dbReference type="PROSITE" id="PS50878">
    <property type="entry name" value="RT_POL"/>
    <property type="match status" value="1"/>
</dbReference>
<keyword evidence="4" id="KW-0548">Nucleotidyltransferase</keyword>
<feature type="domain" description="Integrase catalytic" evidence="12">
    <location>
        <begin position="1146"/>
        <end position="1316"/>
    </location>
</feature>
<dbReference type="InterPro" id="IPR001969">
    <property type="entry name" value="Aspartic_peptidase_AS"/>
</dbReference>
<dbReference type="Proteomes" id="UP001314205">
    <property type="component" value="Unassembled WGS sequence"/>
</dbReference>
<dbReference type="PROSITE" id="PS50994">
    <property type="entry name" value="INTEGRASE"/>
    <property type="match status" value="2"/>
</dbReference>
<dbReference type="CDD" id="cd01647">
    <property type="entry name" value="RT_LTR"/>
    <property type="match status" value="1"/>
</dbReference>
<feature type="coiled-coil region" evidence="9">
    <location>
        <begin position="698"/>
        <end position="729"/>
    </location>
</feature>
<dbReference type="EMBL" id="CAVLGL010000097">
    <property type="protein sequence ID" value="CAK1598125.1"/>
    <property type="molecule type" value="Genomic_DNA"/>
</dbReference>
<dbReference type="SUPFAM" id="SSF56672">
    <property type="entry name" value="DNA/RNA polymerases"/>
    <property type="match status" value="1"/>
</dbReference>
<keyword evidence="2" id="KW-0645">Protease</keyword>
<dbReference type="InterPro" id="IPR041373">
    <property type="entry name" value="RT_RNaseH"/>
</dbReference>
<evidence type="ECO:0000313" key="14">
    <source>
        <dbReference type="Proteomes" id="UP001314205"/>
    </source>
</evidence>
<dbReference type="GO" id="GO:0003964">
    <property type="term" value="F:RNA-directed DNA polymerase activity"/>
    <property type="evidence" value="ECO:0007669"/>
    <property type="project" value="UniProtKB-KW"/>
</dbReference>
<keyword evidence="7" id="KW-0378">Hydrolase</keyword>
<dbReference type="InterPro" id="IPR043128">
    <property type="entry name" value="Rev_trsase/Diguanyl_cyclase"/>
</dbReference>
<evidence type="ECO:0000256" key="7">
    <source>
        <dbReference type="ARBA" id="ARBA00022801"/>
    </source>
</evidence>
<dbReference type="InterPro" id="IPR041588">
    <property type="entry name" value="Integrase_H2C2"/>
</dbReference>
<dbReference type="InterPro" id="IPR043502">
    <property type="entry name" value="DNA/RNA_pol_sf"/>
</dbReference>
<dbReference type="Gene3D" id="3.30.70.270">
    <property type="match status" value="2"/>
</dbReference>
<evidence type="ECO:0000256" key="6">
    <source>
        <dbReference type="ARBA" id="ARBA00022759"/>
    </source>
</evidence>
<dbReference type="Gene3D" id="2.40.70.10">
    <property type="entry name" value="Acid Proteases"/>
    <property type="match status" value="1"/>
</dbReference>
<feature type="domain" description="Integrase catalytic" evidence="12">
    <location>
        <begin position="963"/>
        <end position="1116"/>
    </location>
</feature>
<feature type="domain" description="Reverse transcriptase" evidence="11">
    <location>
        <begin position="300"/>
        <end position="484"/>
    </location>
</feature>
<dbReference type="PANTHER" id="PTHR37984:SF5">
    <property type="entry name" value="PROTEIN NYNRIN-LIKE"/>
    <property type="match status" value="1"/>
</dbReference>
<dbReference type="FunFam" id="3.30.70.270:FF:000020">
    <property type="entry name" value="Transposon Tf2-6 polyprotein-like Protein"/>
    <property type="match status" value="1"/>
</dbReference>
<dbReference type="InterPro" id="IPR021109">
    <property type="entry name" value="Peptidase_aspartic_dom_sf"/>
</dbReference>
<dbReference type="InterPro" id="IPR001584">
    <property type="entry name" value="Integrase_cat-core"/>
</dbReference>
<feature type="compositionally biased region" description="Polar residues" evidence="10">
    <location>
        <begin position="1419"/>
        <end position="1446"/>
    </location>
</feature>
<dbReference type="InterPro" id="IPR050951">
    <property type="entry name" value="Retrovirus_Pol_polyprotein"/>
</dbReference>
<dbReference type="SUPFAM" id="SSF50630">
    <property type="entry name" value="Acid proteases"/>
    <property type="match status" value="1"/>
</dbReference>
<feature type="region of interest" description="Disordered" evidence="10">
    <location>
        <begin position="1416"/>
        <end position="1446"/>
    </location>
</feature>
<dbReference type="InterPro" id="IPR012337">
    <property type="entry name" value="RNaseH-like_sf"/>
</dbReference>
<evidence type="ECO:0000256" key="9">
    <source>
        <dbReference type="SAM" id="Coils"/>
    </source>
</evidence>
<dbReference type="GO" id="GO:0015074">
    <property type="term" value="P:DNA integration"/>
    <property type="evidence" value="ECO:0007669"/>
    <property type="project" value="InterPro"/>
</dbReference>
<gene>
    <name evidence="13" type="ORF">PARMNEM_LOCUS17160</name>
</gene>
<sequence length="1464" mass="169223">MPHIRIPELNAVFMLDTGSTRSFISPEVANYYYKSFKLFEPFEVISTHASSRHEEVVYITLPSIFKTQIKHKFYVYSVDERYDGLIGSELLKVLDASIDMKNLTLITKNAKIPIIYSPPIKKTYMLPPRCELRVSLPVNLSKGEAILNHVQFSEGVRMPTALVKCENSLATTVIQNCTDVEQKLVVTSPFKVEPFEIATLLKKNNETNLNFANHRDVNELLHENLKKLRLDHMNEEEKNMIEKLCREYKDIFYCEHLPLTFTNEVKHEIRTKNEDPINIKAHRLPPVQTEEIKRQVEKMLKDNIIQESHSPWSAPVHLVPKKLDASGIKKWRMVIDYRRINEITTDDKYPLPNINDLFDMLGKSTYFTTLDLASGYHQIEVREEDRSKTAFSTPFGHYEFNRMPFGMKTAPATFQRAMDNVLRGLQGIHCLVYLDDVIIFSKSLPEHIEKLKAVFERFRRTNLKVQLDKSHFLRKEVLYLGHTITNEGLKPNTDKIDAVLKYPLPKTVTEIKSFLGLVGYYRKFIKDFAKITRPLTACLKKGNKIILNEEYKESFETCKKLLTNAPLLQFPDFEKPFILTTDASNFAIGAVLSQGTIGNDKPIAYASRTLSDTETRYSTIEKELLAVVWAVKHFRPYLYGKKFTIYTDHRPLAWLYSLKEPNSKLTRWRLRLEEYDFEIKYKKGQQNTNADALSRIRLNALDNDLDSTLANIDDEDERIKQIVKELNDEFVTIRDKKPKTPSVISNYDTESERSIVVSDIEVEPPMELMELSDDGVTANSISNREHEGIPILNEAIDTKPRQILVSTWFTDKISVKDISNKKQRILEVHMPLNNERLVKQFLKEYIDFKHKYYIYFENAEFRKSFSRVVIELYKKGTYNLIECTDRIVNLTDSEQDQRRVVVAYHEGKTCHRGINETLAKIKRHYWWANMKETITAIINSCEPCRKMKYERKPIKPLIQLTQNQYSPFQEVFMDLLFIEKQYYLTVVDAFSKLGQAINIPNRSTPEVVRALIKYFSMYGIPRKINSDSGAEFNNELIKELLNLYKIELHISTPNNPSSMAIVERFHSTVIEIYRLAKYDKSDLDACSVMTYAIMAYNNSIHSATEFTPFEIVFGNTDSVVVVNLIRSCISCQRSKVSRHVHAPIQDFKLPTARFSHVHVDLIGPLPVSDDYRYCFTAIDRFTRWPEAVPLKDIRAESVTKAFISSWISRFGCPEKVTTDRGKQFESHLFRQISALIGSRHIQTTAYHPAANGLVERFHRQLKAAIMCHADENWTEKLPLVLLGIRSAWKDDLSASTAELVYGEPLKLPGDLFEPTADRLTDYTDFLDRLRLHMKRLQPTPDTGHGTRKIFVFKDLATVSHVFLRQDFVRRSLQPPYAGPYKVIERGKKNFKIDVAGRIVNVSIDRLKPAYILTDEPGSSGATSTIPRTQGTNAASDGTRALSTPPQFRTSHYGRRVRFPDFYRP</sequence>
<keyword evidence="14" id="KW-1185">Reference proteome</keyword>
<dbReference type="InterPro" id="IPR036397">
    <property type="entry name" value="RNaseH_sf"/>
</dbReference>